<proteinExistence type="predicted"/>
<evidence type="ECO:0000313" key="2">
    <source>
        <dbReference type="Proteomes" id="UP001177021"/>
    </source>
</evidence>
<name>A0ACB0IU59_TRIPR</name>
<dbReference type="EMBL" id="CASHSV030000002">
    <property type="protein sequence ID" value="CAJ2635546.1"/>
    <property type="molecule type" value="Genomic_DNA"/>
</dbReference>
<sequence length="1381" mass="157902">MARAFEFIKDITDRKDLWKVAVKVKDKWSATKDGKEYFEMVVVDAKGDDIFVLVPNELKQKFENEIPIIVKNTYTMQNFQVSKNDDQFKPSHHEFKLRFNGGTLVNDVNVHEIADPVTKFKSFVDIINGNFREDYLYDIIGMVDELGFQQPIHGNRKVQSNFFLRDLSNNLINCTLWENYALKFFNVQNKANDGPIIVFMKYAKIKAQGKYALNISNTWSTTKLFINDDVPEIIEFKKCLAAGIENGTINVVAETPSQMRSQSSGATQFVPYTPVFKWPVAEPHLAEIIQTPGPNGVKKIEYQAWHKFCSENYCKAGDANLYQLVMDKNKNSTQQNSSAARQRRRGVIANKKQCSKIPNPSSSSSISGMDSTLKDVADFSDISTTKLNQLNQTTRNYFHNLGNTSNACHLNIPKSAPNLNIPKSAPNRQFIFQSTGKNINKNFNDIVRLIAANESTPQVGSKRQPYYWNTVDDNLNPDVIYTPPTNTVNFHSTKSSNIATTPLHTQVLNSKSSTPTANVPFADITKRSQNKVSNCSTNIMRPHNNTNQPTFTNFGNDIPHRQFVFKSTGTNLMKNFNDTENIKGSDSLHSQLGCKRKSQEQKFGNENVAVNNLPTNSLETLSLFSKKAKTSHLNSSTISTSASSQQCQTNDFAPNAQTTQPSDFSNIVEPPMKKSRYETRGVNLYNKFTVTVTNQTNDVAIDVVGDKTKSHYSTLFEDHVMETSSDESEADNNSSTDADEETDDQEDLTDDEHQGDPVWECQQCGAHMWYQERKNRSKNTLRPEFQQCCHGGKAELSLLEQPPKLLHGDLNSKETPDLKRLFALMREKLKYQEIFLNHGKRKIQIPIAFYEQWERELQRLDYGRIQWNDRSVSVKFEFNNNEKVMYGYEVSSVFGILQPTKVRLQYQIKNNIFSLSLIEPSDHQTIESTGVLDGVQKHYTAQELQVADHDESVEKSLSVYQKPNLFKLTRDVSEIEKTKSFRTMIYPKKERIQICPKFKASWIHELQKQSYGWIRHPNMNVVQISLCLDDANCYFTSGRIASNVFNFQKPTPVILNYEIDDNLFTMTLKNNEDNENDSDCFIVSSPERSSHSYETIPEPQIDENSNEEINDESLYKWELIVSKAYANRKKSQVLERIQICPKFKAAWIHQLQKQSYGWIKHPNRNEVQISLCLKDSNCYITSGRVASTVFSFHEPTSVILNYQINDNLFNMTLINNEDIIDLSGNDSDSDCYIVSSPESSMHSYENVTEDDIDDNEEVNDQNMYKWEVIVSKACACRTKSQVLHIPPKISQFVLSGKECVFIDTPHKMSGIRCTVKTYQRKNKKKKNKKIVEKYLTKGWYTWALANSLNQGDRLIFELERGSNILHIDIVRSNTNQAISST</sequence>
<keyword evidence="2" id="KW-1185">Reference proteome</keyword>
<evidence type="ECO:0000313" key="1">
    <source>
        <dbReference type="EMBL" id="CAJ2635546.1"/>
    </source>
</evidence>
<accession>A0ACB0IU59</accession>
<organism evidence="1 2">
    <name type="scientific">Trifolium pratense</name>
    <name type="common">Red clover</name>
    <dbReference type="NCBI Taxonomy" id="57577"/>
    <lineage>
        <taxon>Eukaryota</taxon>
        <taxon>Viridiplantae</taxon>
        <taxon>Streptophyta</taxon>
        <taxon>Embryophyta</taxon>
        <taxon>Tracheophyta</taxon>
        <taxon>Spermatophyta</taxon>
        <taxon>Magnoliopsida</taxon>
        <taxon>eudicotyledons</taxon>
        <taxon>Gunneridae</taxon>
        <taxon>Pentapetalae</taxon>
        <taxon>rosids</taxon>
        <taxon>fabids</taxon>
        <taxon>Fabales</taxon>
        <taxon>Fabaceae</taxon>
        <taxon>Papilionoideae</taxon>
        <taxon>50 kb inversion clade</taxon>
        <taxon>NPAAA clade</taxon>
        <taxon>Hologalegina</taxon>
        <taxon>IRL clade</taxon>
        <taxon>Trifolieae</taxon>
        <taxon>Trifolium</taxon>
    </lineage>
</organism>
<gene>
    <name evidence="1" type="ORF">MILVUS5_LOCUS6213</name>
</gene>
<comment type="caution">
    <text evidence="1">The sequence shown here is derived from an EMBL/GenBank/DDBJ whole genome shotgun (WGS) entry which is preliminary data.</text>
</comment>
<protein>
    <submittedName>
        <fullName evidence="1">Uncharacterized protein</fullName>
    </submittedName>
</protein>
<reference evidence="1" key="1">
    <citation type="submission" date="2023-10" db="EMBL/GenBank/DDBJ databases">
        <authorList>
            <person name="Rodriguez Cubillos JULIANA M."/>
            <person name="De Vega J."/>
        </authorList>
    </citation>
    <scope>NUCLEOTIDE SEQUENCE</scope>
</reference>
<dbReference type="Proteomes" id="UP001177021">
    <property type="component" value="Unassembled WGS sequence"/>
</dbReference>